<keyword evidence="1" id="KW-0802">TPR repeat</keyword>
<evidence type="ECO:0000313" key="3">
    <source>
        <dbReference type="Proteomes" id="UP000054321"/>
    </source>
</evidence>
<reference evidence="3" key="2">
    <citation type="submission" date="2015-01" db="EMBL/GenBank/DDBJ databases">
        <title>Evolutionary Origins and Diversification of the Mycorrhizal Mutualists.</title>
        <authorList>
            <consortium name="DOE Joint Genome Institute"/>
            <consortium name="Mycorrhizal Genomics Consortium"/>
            <person name="Kohler A."/>
            <person name="Kuo A."/>
            <person name="Nagy L.G."/>
            <person name="Floudas D."/>
            <person name="Copeland A."/>
            <person name="Barry K.W."/>
            <person name="Cichocki N."/>
            <person name="Veneault-Fourrey C."/>
            <person name="LaButti K."/>
            <person name="Lindquist E.A."/>
            <person name="Lipzen A."/>
            <person name="Lundell T."/>
            <person name="Morin E."/>
            <person name="Murat C."/>
            <person name="Riley R."/>
            <person name="Ohm R."/>
            <person name="Sun H."/>
            <person name="Tunlid A."/>
            <person name="Henrissat B."/>
            <person name="Grigoriev I.V."/>
            <person name="Hibbett D.S."/>
            <person name="Martin F."/>
        </authorList>
    </citation>
    <scope>NUCLEOTIDE SEQUENCE [LARGE SCALE GENOMIC DNA]</scope>
    <source>
        <strain evidence="3">Zn</strain>
    </source>
</reference>
<dbReference type="HOGENOM" id="CLU_918591_0_0_1"/>
<dbReference type="SMART" id="SM00028">
    <property type="entry name" value="TPR"/>
    <property type="match status" value="2"/>
</dbReference>
<evidence type="ECO:0000313" key="2">
    <source>
        <dbReference type="EMBL" id="KIM96646.1"/>
    </source>
</evidence>
<keyword evidence="3" id="KW-1185">Reference proteome</keyword>
<reference evidence="2 3" key="1">
    <citation type="submission" date="2014-04" db="EMBL/GenBank/DDBJ databases">
        <authorList>
            <consortium name="DOE Joint Genome Institute"/>
            <person name="Kuo A."/>
            <person name="Martino E."/>
            <person name="Perotto S."/>
            <person name="Kohler A."/>
            <person name="Nagy L.G."/>
            <person name="Floudas D."/>
            <person name="Copeland A."/>
            <person name="Barry K.W."/>
            <person name="Cichocki N."/>
            <person name="Veneault-Fourrey C."/>
            <person name="LaButti K."/>
            <person name="Lindquist E.A."/>
            <person name="Lipzen A."/>
            <person name="Lundell T."/>
            <person name="Morin E."/>
            <person name="Murat C."/>
            <person name="Sun H."/>
            <person name="Tunlid A."/>
            <person name="Henrissat B."/>
            <person name="Grigoriev I.V."/>
            <person name="Hibbett D.S."/>
            <person name="Martin F."/>
            <person name="Nordberg H.P."/>
            <person name="Cantor M.N."/>
            <person name="Hua S.X."/>
        </authorList>
    </citation>
    <scope>NUCLEOTIDE SEQUENCE [LARGE SCALE GENOMIC DNA]</scope>
    <source>
        <strain evidence="2 3">Zn</strain>
    </source>
</reference>
<dbReference type="PROSITE" id="PS50005">
    <property type="entry name" value="TPR"/>
    <property type="match status" value="1"/>
</dbReference>
<sequence length="303" mass="33485">MQVAGQIAPRSLVGARLRPRRHILLTISPSTAASHPVDLESQCLHHMPNNKIAFREPTSGEVPAYTILSYTWGEEEVIYQDLKKGKDKSKTVNKAGWSILYSDQGKLAEAEAMYIRALEGYKNTLGPDYTSILDTVHNLEAIYLQALEGCEKALGPDHISTLSTVNNLGTLYKDQGKLAEAEAMYIRALEGKENALGPDYTSTLSTVNNLGTLYKDQGKLAEAEAMYIRALEGYENTLGPDHTSTLDTVHNLDVLYFNQGKLAEAEVIYDRTLQGYKDALGYKFVSSYIPALNTMFAFGDLFS</sequence>
<dbReference type="Pfam" id="PF13424">
    <property type="entry name" value="TPR_12"/>
    <property type="match status" value="1"/>
</dbReference>
<dbReference type="Proteomes" id="UP000054321">
    <property type="component" value="Unassembled WGS sequence"/>
</dbReference>
<feature type="repeat" description="TPR" evidence="1">
    <location>
        <begin position="162"/>
        <end position="195"/>
    </location>
</feature>
<dbReference type="Gene3D" id="1.25.40.10">
    <property type="entry name" value="Tetratricopeptide repeat domain"/>
    <property type="match status" value="2"/>
</dbReference>
<dbReference type="AlphaFoldDB" id="A0A0C3H2C1"/>
<dbReference type="OrthoDB" id="626167at2759"/>
<dbReference type="STRING" id="913774.A0A0C3H2C1"/>
<dbReference type="InParanoid" id="A0A0C3H2C1"/>
<accession>A0A0C3H2C1</accession>
<evidence type="ECO:0000256" key="1">
    <source>
        <dbReference type="PROSITE-ProRule" id="PRU00339"/>
    </source>
</evidence>
<organism evidence="2 3">
    <name type="scientific">Oidiodendron maius (strain Zn)</name>
    <dbReference type="NCBI Taxonomy" id="913774"/>
    <lineage>
        <taxon>Eukaryota</taxon>
        <taxon>Fungi</taxon>
        <taxon>Dikarya</taxon>
        <taxon>Ascomycota</taxon>
        <taxon>Pezizomycotina</taxon>
        <taxon>Leotiomycetes</taxon>
        <taxon>Leotiomycetes incertae sedis</taxon>
        <taxon>Myxotrichaceae</taxon>
        <taxon>Oidiodendron</taxon>
    </lineage>
</organism>
<name>A0A0C3H2C1_OIDMZ</name>
<dbReference type="EMBL" id="KN832883">
    <property type="protein sequence ID" value="KIM96646.1"/>
    <property type="molecule type" value="Genomic_DNA"/>
</dbReference>
<gene>
    <name evidence="2" type="ORF">OIDMADRAFT_182888</name>
</gene>
<dbReference type="InterPro" id="IPR053137">
    <property type="entry name" value="NLR-like"/>
</dbReference>
<dbReference type="SUPFAM" id="SSF48452">
    <property type="entry name" value="TPR-like"/>
    <property type="match status" value="1"/>
</dbReference>
<dbReference type="InterPro" id="IPR019734">
    <property type="entry name" value="TPR_rpt"/>
</dbReference>
<protein>
    <submittedName>
        <fullName evidence="2">Uncharacterized protein</fullName>
    </submittedName>
</protein>
<proteinExistence type="predicted"/>
<dbReference type="PANTHER" id="PTHR46082">
    <property type="entry name" value="ATP/GTP-BINDING PROTEIN-RELATED"/>
    <property type="match status" value="1"/>
</dbReference>
<dbReference type="PANTHER" id="PTHR46082:SF6">
    <property type="entry name" value="AAA+ ATPASE DOMAIN-CONTAINING PROTEIN-RELATED"/>
    <property type="match status" value="1"/>
</dbReference>
<dbReference type="InterPro" id="IPR011990">
    <property type="entry name" value="TPR-like_helical_dom_sf"/>
</dbReference>
<dbReference type="Pfam" id="PF13374">
    <property type="entry name" value="TPR_10"/>
    <property type="match status" value="2"/>
</dbReference>